<evidence type="ECO:0000256" key="1">
    <source>
        <dbReference type="ARBA" id="ARBA00010057"/>
    </source>
</evidence>
<dbReference type="AlphaFoldDB" id="A0A834U6C7"/>
<accession>A0A834U6C7</accession>
<sequence>MAENEVPFLRSLDNSQISFVRFTNCTTRTVALYWIDYQGQAISYGTLYPGSYVDIDTFVTHPWIFVDDETKERFLVNQRDVFFPEPWLEKYLNARRQYLPHRIDRTNAKIMIPMYTLLELSLRAIQNSLKYKEQVYKLDIPRSLQYELATRLPSLLRAFLNEKLQPDQRVSLVTEEDTKENTNAKGRRRRYKEFFSLGCSQKNVGDVSEVTKPPRNSNVNVCLMEDSFSDENCSDFVIQKSKKSFVSKNIMLIASSVGISTTLHGKKATGFNLRDGIFRQIQRCNQNDTQSNSRHVQPVEKHWTVLKIHINNHYKNRRLQNIIYWDITIHVEKTKYREKIEKYREKIEKYTPVAQDVQKMLKQHGVYVVPIVISVTRITPHNFKKL</sequence>
<comment type="caution">
    <text evidence="3">The sequence shown here is derived from an EMBL/GenBank/DDBJ whole genome shotgun (WGS) entry which is preliminary data.</text>
</comment>
<dbReference type="Pfam" id="PF01847">
    <property type="entry name" value="VHL"/>
    <property type="match status" value="1"/>
</dbReference>
<feature type="domain" description="von Hippel-Lindau disease tumour suppressor beta" evidence="2">
    <location>
        <begin position="9"/>
        <end position="86"/>
    </location>
</feature>
<keyword evidence="4" id="KW-1185">Reference proteome</keyword>
<dbReference type="InterPro" id="IPR037139">
    <property type="entry name" value="VHL_alpha_dom_sf"/>
</dbReference>
<dbReference type="FunFam" id="2.60.40.780:FF:000001">
    <property type="entry name" value="von Hippel-Lindau disease tumor suppressor"/>
    <property type="match status" value="1"/>
</dbReference>
<gene>
    <name evidence="3" type="ORF">HZH68_000793</name>
</gene>
<reference evidence="3" key="1">
    <citation type="journal article" date="2020" name="G3 (Bethesda)">
        <title>High-Quality Assemblies for Three Invasive Social Wasps from the &lt;i&gt;Vespula&lt;/i&gt; Genus.</title>
        <authorList>
            <person name="Harrop T.W.R."/>
            <person name="Guhlin J."/>
            <person name="McLaughlin G.M."/>
            <person name="Permina E."/>
            <person name="Stockwell P."/>
            <person name="Gilligan J."/>
            <person name="Le Lec M.F."/>
            <person name="Gruber M.A.M."/>
            <person name="Quinn O."/>
            <person name="Lovegrove M."/>
            <person name="Duncan E.J."/>
            <person name="Remnant E.J."/>
            <person name="Van Eeckhoven J."/>
            <person name="Graham B."/>
            <person name="Knapp R.A."/>
            <person name="Langford K.W."/>
            <person name="Kronenberg Z."/>
            <person name="Press M.O."/>
            <person name="Eacker S.M."/>
            <person name="Wilson-Rankin E.E."/>
            <person name="Purcell J."/>
            <person name="Lester P.J."/>
            <person name="Dearden P.K."/>
        </authorList>
    </citation>
    <scope>NUCLEOTIDE SEQUENCE</scope>
    <source>
        <strain evidence="3">Linc-1</strain>
    </source>
</reference>
<dbReference type="Proteomes" id="UP000617340">
    <property type="component" value="Unassembled WGS sequence"/>
</dbReference>
<dbReference type="Gene3D" id="1.10.750.10">
    <property type="entry name" value="von Hippel-Lindau disease tumour suppressor, alpha domain"/>
    <property type="match status" value="1"/>
</dbReference>
<name>A0A834U6C7_VESGE</name>
<comment type="similarity">
    <text evidence="1">Belongs to the VHL family.</text>
</comment>
<proteinExistence type="inferred from homology"/>
<dbReference type="CDD" id="cd05468">
    <property type="entry name" value="pVHL"/>
    <property type="match status" value="1"/>
</dbReference>
<dbReference type="InterPro" id="IPR037140">
    <property type="entry name" value="VHL_beta_dom_sf"/>
</dbReference>
<dbReference type="InterPro" id="IPR036208">
    <property type="entry name" value="VHL_sf"/>
</dbReference>
<dbReference type="EMBL" id="JACSDZ010000001">
    <property type="protein sequence ID" value="KAF7418140.1"/>
    <property type="molecule type" value="Genomic_DNA"/>
</dbReference>
<evidence type="ECO:0000313" key="3">
    <source>
        <dbReference type="EMBL" id="KAF7418140.1"/>
    </source>
</evidence>
<dbReference type="SUPFAM" id="SSF49468">
    <property type="entry name" value="VHL"/>
    <property type="match status" value="1"/>
</dbReference>
<organism evidence="3 4">
    <name type="scientific">Vespula germanica</name>
    <name type="common">German yellow jacket</name>
    <name type="synonym">Paravespula germanica</name>
    <dbReference type="NCBI Taxonomy" id="30212"/>
    <lineage>
        <taxon>Eukaryota</taxon>
        <taxon>Metazoa</taxon>
        <taxon>Ecdysozoa</taxon>
        <taxon>Arthropoda</taxon>
        <taxon>Hexapoda</taxon>
        <taxon>Insecta</taxon>
        <taxon>Pterygota</taxon>
        <taxon>Neoptera</taxon>
        <taxon>Endopterygota</taxon>
        <taxon>Hymenoptera</taxon>
        <taxon>Apocrita</taxon>
        <taxon>Aculeata</taxon>
        <taxon>Vespoidea</taxon>
        <taxon>Vespidae</taxon>
        <taxon>Vespinae</taxon>
        <taxon>Vespula</taxon>
    </lineage>
</organism>
<evidence type="ECO:0000313" key="4">
    <source>
        <dbReference type="Proteomes" id="UP000617340"/>
    </source>
</evidence>
<protein>
    <recommendedName>
        <fullName evidence="2">von Hippel-Lindau disease tumour suppressor beta domain-containing protein</fullName>
    </recommendedName>
</protein>
<dbReference type="InterPro" id="IPR024053">
    <property type="entry name" value="VHL_beta_dom"/>
</dbReference>
<dbReference type="InterPro" id="IPR022772">
    <property type="entry name" value="VHL_tumour_suppress_b/a_dom"/>
</dbReference>
<evidence type="ECO:0000259" key="2">
    <source>
        <dbReference type="Pfam" id="PF01847"/>
    </source>
</evidence>
<dbReference type="Gene3D" id="2.60.40.780">
    <property type="entry name" value="von Hippel-Lindau disease tumour suppressor, beta domain"/>
    <property type="match status" value="1"/>
</dbReference>